<dbReference type="RefSeq" id="WP_190764164.1">
    <property type="nucleotide sequence ID" value="NZ_JACXLD010000003.1"/>
</dbReference>
<evidence type="ECO:0000256" key="6">
    <source>
        <dbReference type="ARBA" id="ARBA00023004"/>
    </source>
</evidence>
<evidence type="ECO:0000259" key="14">
    <source>
        <dbReference type="Pfam" id="PF00593"/>
    </source>
</evidence>
<organism evidence="16 17">
    <name type="scientific">Spongiibacter pelagi</name>
    <dbReference type="NCBI Taxonomy" id="2760804"/>
    <lineage>
        <taxon>Bacteria</taxon>
        <taxon>Pseudomonadati</taxon>
        <taxon>Pseudomonadota</taxon>
        <taxon>Gammaproteobacteria</taxon>
        <taxon>Cellvibrionales</taxon>
        <taxon>Spongiibacteraceae</taxon>
        <taxon>Spongiibacter</taxon>
    </lineage>
</organism>
<comment type="subcellular location">
    <subcellularLocation>
        <location evidence="1 11">Cell outer membrane</location>
        <topology evidence="1 11">Multi-pass membrane protein</topology>
    </subcellularLocation>
</comment>
<keyword evidence="10 11" id="KW-0998">Cell outer membrane</keyword>
<dbReference type="GO" id="GO:0009279">
    <property type="term" value="C:cell outer membrane"/>
    <property type="evidence" value="ECO:0007669"/>
    <property type="project" value="UniProtKB-SubCell"/>
</dbReference>
<keyword evidence="2 11" id="KW-0813">Transport</keyword>
<evidence type="ECO:0000256" key="5">
    <source>
        <dbReference type="ARBA" id="ARBA00022692"/>
    </source>
</evidence>
<feature type="chain" id="PRO_5037295807" evidence="13">
    <location>
        <begin position="31"/>
        <end position="787"/>
    </location>
</feature>
<evidence type="ECO:0000256" key="10">
    <source>
        <dbReference type="ARBA" id="ARBA00023237"/>
    </source>
</evidence>
<gene>
    <name evidence="16" type="ORF">IB286_07660</name>
</gene>
<evidence type="ECO:0000313" key="17">
    <source>
        <dbReference type="Proteomes" id="UP000610558"/>
    </source>
</evidence>
<feature type="domain" description="TonB-dependent receptor-like beta-barrel" evidence="14">
    <location>
        <begin position="383"/>
        <end position="753"/>
    </location>
</feature>
<keyword evidence="16" id="KW-0675">Receptor</keyword>
<name>A0A927GWF5_9GAMM</name>
<keyword evidence="6" id="KW-0408">Iron</keyword>
<evidence type="ECO:0000256" key="12">
    <source>
        <dbReference type="RuleBase" id="RU003357"/>
    </source>
</evidence>
<comment type="caution">
    <text evidence="16">The sequence shown here is derived from an EMBL/GenBank/DDBJ whole genome shotgun (WGS) entry which is preliminary data.</text>
</comment>
<comment type="similarity">
    <text evidence="11 12">Belongs to the TonB-dependent receptor family.</text>
</comment>
<dbReference type="PANTHER" id="PTHR32552">
    <property type="entry name" value="FERRICHROME IRON RECEPTOR-RELATED"/>
    <property type="match status" value="1"/>
</dbReference>
<evidence type="ECO:0000256" key="2">
    <source>
        <dbReference type="ARBA" id="ARBA00022448"/>
    </source>
</evidence>
<dbReference type="Pfam" id="PF07715">
    <property type="entry name" value="Plug"/>
    <property type="match status" value="1"/>
</dbReference>
<accession>A0A927GWF5</accession>
<evidence type="ECO:0000256" key="8">
    <source>
        <dbReference type="ARBA" id="ARBA00023077"/>
    </source>
</evidence>
<dbReference type="Proteomes" id="UP000610558">
    <property type="component" value="Unassembled WGS sequence"/>
</dbReference>
<evidence type="ECO:0000259" key="15">
    <source>
        <dbReference type="Pfam" id="PF07715"/>
    </source>
</evidence>
<dbReference type="InterPro" id="IPR000531">
    <property type="entry name" value="Beta-barrel_TonB"/>
</dbReference>
<feature type="domain" description="TonB-dependent receptor plug" evidence="15">
    <location>
        <begin position="63"/>
        <end position="168"/>
    </location>
</feature>
<dbReference type="EMBL" id="JACXLD010000003">
    <property type="protein sequence ID" value="MBD2858887.1"/>
    <property type="molecule type" value="Genomic_DNA"/>
</dbReference>
<keyword evidence="9 11" id="KW-0472">Membrane</keyword>
<evidence type="ECO:0000256" key="9">
    <source>
        <dbReference type="ARBA" id="ARBA00023136"/>
    </source>
</evidence>
<keyword evidence="13" id="KW-0732">Signal</keyword>
<evidence type="ECO:0000256" key="3">
    <source>
        <dbReference type="ARBA" id="ARBA00022452"/>
    </source>
</evidence>
<evidence type="ECO:0000256" key="4">
    <source>
        <dbReference type="ARBA" id="ARBA00022496"/>
    </source>
</evidence>
<dbReference type="PANTHER" id="PTHR32552:SF81">
    <property type="entry name" value="TONB-DEPENDENT OUTER MEMBRANE RECEPTOR"/>
    <property type="match status" value="1"/>
</dbReference>
<evidence type="ECO:0000313" key="16">
    <source>
        <dbReference type="EMBL" id="MBD2858887.1"/>
    </source>
</evidence>
<keyword evidence="5 11" id="KW-0812">Transmembrane</keyword>
<dbReference type="InterPro" id="IPR012910">
    <property type="entry name" value="Plug_dom"/>
</dbReference>
<proteinExistence type="inferred from homology"/>
<dbReference type="InterPro" id="IPR039426">
    <property type="entry name" value="TonB-dep_rcpt-like"/>
</dbReference>
<evidence type="ECO:0000256" key="1">
    <source>
        <dbReference type="ARBA" id="ARBA00004571"/>
    </source>
</evidence>
<feature type="signal peptide" evidence="13">
    <location>
        <begin position="1"/>
        <end position="30"/>
    </location>
</feature>
<dbReference type="Pfam" id="PF00593">
    <property type="entry name" value="TonB_dep_Rec_b-barrel"/>
    <property type="match status" value="1"/>
</dbReference>
<keyword evidence="4" id="KW-0410">Iron transport</keyword>
<dbReference type="InterPro" id="IPR036942">
    <property type="entry name" value="Beta-barrel_TonB_sf"/>
</dbReference>
<keyword evidence="17" id="KW-1185">Reference proteome</keyword>
<protein>
    <submittedName>
        <fullName evidence="16">TonB-dependent receptor</fullName>
    </submittedName>
</protein>
<evidence type="ECO:0000256" key="11">
    <source>
        <dbReference type="PROSITE-ProRule" id="PRU01360"/>
    </source>
</evidence>
<reference evidence="16" key="1">
    <citation type="submission" date="2020-09" db="EMBL/GenBank/DDBJ databases">
        <authorList>
            <person name="Yoon J.-W."/>
        </authorList>
    </citation>
    <scope>NUCLEOTIDE SEQUENCE</scope>
    <source>
        <strain evidence="16">KMU-158</strain>
    </source>
</reference>
<keyword evidence="7" id="KW-0406">Ion transport</keyword>
<keyword evidence="3 11" id="KW-1134">Transmembrane beta strand</keyword>
<keyword evidence="8 12" id="KW-0798">TonB box</keyword>
<evidence type="ECO:0000256" key="13">
    <source>
        <dbReference type="SAM" id="SignalP"/>
    </source>
</evidence>
<evidence type="ECO:0000256" key="7">
    <source>
        <dbReference type="ARBA" id="ARBA00023065"/>
    </source>
</evidence>
<dbReference type="GO" id="GO:0006826">
    <property type="term" value="P:iron ion transport"/>
    <property type="evidence" value="ECO:0007669"/>
    <property type="project" value="UniProtKB-KW"/>
</dbReference>
<dbReference type="Gene3D" id="2.40.170.20">
    <property type="entry name" value="TonB-dependent receptor, beta-barrel domain"/>
    <property type="match status" value="1"/>
</dbReference>
<dbReference type="SUPFAM" id="SSF56935">
    <property type="entry name" value="Porins"/>
    <property type="match status" value="1"/>
</dbReference>
<dbReference type="PROSITE" id="PS52016">
    <property type="entry name" value="TONB_DEPENDENT_REC_3"/>
    <property type="match status" value="1"/>
</dbReference>
<sequence length="787" mass="86913">MIRKPQQKPLAVFIAAQCLALTLGSQTAHAQDEDFAPSKAAPKTQSRLMEEVVVTAQKRTENVQDVPISLQAFSAEKLDALGITDQIELQRITPGLNVTEQVSYTITFLRGVGTDASIAADPSVATYIDGIYYPFSSNLAQNFGAVDRIEVLKGPQGTLFGRNATGGAIAIYTKNPEFDGFWGEALAEQSSFNTTQGRLHLNIPLGETVAISASALYTESDGFYEGKHDNASRDLHGDRAWGYRLKFRAQPTENLDINLAMSHLEMYLGAGTISYNNEPSDFVGSQVFGIEPQTGYYGEIDAEVLNETNPNEVIYGSMEYLAPWFTVKLLGSDQRMDTKGIRDLDGSPQPIAILNTPDQYIDAQSAELQILSNGEWGPDWMEWILGAFYFQAEQGFGEVDFQLLGLDLTQGTISGIQLPAALVNLLNTATMNNLPSGAFDLTGLVGTESRAAFAQATFNLTDWLDLTLGGRYQEEERFIVSSTVGLDTGNGRIEVADQSNSATDSNGNPYPAHDIQKDFTPKVSLQMRPFDDDTMIYLSWQKAIKAATYNTVAITEEPDYVAPEELTAYELGIKTNFFDGLIQLNAAIFDYSVKNLQTYYLSTFAGGIISFQNAGAAKIQGAEFDVVMPILPQWFDNLVLLGGAAYLDAVYEDFDNAYGYAEDGSFQNGDANYTGNRVIRTPELTGNLSLSKTWDFWGGPFEVAFDAYYSDEFYFEASNREASHQEAYWLLGSRVSYLYEDWDLRVTAGVRNLTDERYFTGFFASDWGTQATLSAPKSYSLQMLWNF</sequence>
<dbReference type="AlphaFoldDB" id="A0A927GWF5"/>